<dbReference type="Proteomes" id="UP001500457">
    <property type="component" value="Unassembled WGS sequence"/>
</dbReference>
<gene>
    <name evidence="2" type="ORF">GCM10023203_07990</name>
</gene>
<feature type="domain" description="AB hydrolase-1" evidence="1">
    <location>
        <begin position="53"/>
        <end position="226"/>
    </location>
</feature>
<dbReference type="PANTHER" id="PTHR37946">
    <property type="entry name" value="SLL1969 PROTEIN"/>
    <property type="match status" value="1"/>
</dbReference>
<dbReference type="EMBL" id="BAABHQ010000001">
    <property type="protein sequence ID" value="GAA4862718.1"/>
    <property type="molecule type" value="Genomic_DNA"/>
</dbReference>
<protein>
    <recommendedName>
        <fullName evidence="1">AB hydrolase-1 domain-containing protein</fullName>
    </recommendedName>
</protein>
<dbReference type="PANTHER" id="PTHR37946:SF1">
    <property type="entry name" value="SLL1969 PROTEIN"/>
    <property type="match status" value="1"/>
</dbReference>
<evidence type="ECO:0000313" key="2">
    <source>
        <dbReference type="EMBL" id="GAA4862718.1"/>
    </source>
</evidence>
<dbReference type="RefSeq" id="WP_274232684.1">
    <property type="nucleotide sequence ID" value="NZ_BAABHQ010000001.1"/>
</dbReference>
<comment type="caution">
    <text evidence="2">The sequence shown here is derived from an EMBL/GenBank/DDBJ whole genome shotgun (WGS) entry which is preliminary data.</text>
</comment>
<dbReference type="Gene3D" id="3.40.50.1820">
    <property type="entry name" value="alpha/beta hydrolase"/>
    <property type="match status" value="1"/>
</dbReference>
<keyword evidence="3" id="KW-1185">Reference proteome</keyword>
<dbReference type="Pfam" id="PF12697">
    <property type="entry name" value="Abhydrolase_6"/>
    <property type="match status" value="1"/>
</dbReference>
<accession>A0ABP9DYE7</accession>
<reference evidence="3" key="1">
    <citation type="journal article" date="2019" name="Int. J. Syst. Evol. Microbiol.">
        <title>The Global Catalogue of Microorganisms (GCM) 10K type strain sequencing project: providing services to taxonomists for standard genome sequencing and annotation.</title>
        <authorList>
            <consortium name="The Broad Institute Genomics Platform"/>
            <consortium name="The Broad Institute Genome Sequencing Center for Infectious Disease"/>
            <person name="Wu L."/>
            <person name="Ma J."/>
        </authorList>
    </citation>
    <scope>NUCLEOTIDE SEQUENCE [LARGE SCALE GENOMIC DNA]</scope>
    <source>
        <strain evidence="3">JCM 17983</strain>
    </source>
</reference>
<dbReference type="SUPFAM" id="SSF53474">
    <property type="entry name" value="alpha/beta-Hydrolases"/>
    <property type="match status" value="1"/>
</dbReference>
<organism evidence="2 3">
    <name type="scientific">Actinomycetospora straminea</name>
    <dbReference type="NCBI Taxonomy" id="663607"/>
    <lineage>
        <taxon>Bacteria</taxon>
        <taxon>Bacillati</taxon>
        <taxon>Actinomycetota</taxon>
        <taxon>Actinomycetes</taxon>
        <taxon>Pseudonocardiales</taxon>
        <taxon>Pseudonocardiaceae</taxon>
        <taxon>Actinomycetospora</taxon>
    </lineage>
</organism>
<evidence type="ECO:0000313" key="3">
    <source>
        <dbReference type="Proteomes" id="UP001500457"/>
    </source>
</evidence>
<dbReference type="InterPro" id="IPR029058">
    <property type="entry name" value="AB_hydrolase_fold"/>
</dbReference>
<sequence>MVTTSVRRHLLELRAALRVVAAVLVTLLLVTVPAGRPRPERPATPVAGARSLVVLVHGFGAGPGCFDAMLPALGGPGVAVVTHRYSWTTRVGELGEQLADEVTDLARRSGARSVTLVGHSLGGVVVASSLPRLDGLVSRVVTVAAPLRGTRWARLFPVGAVRDLRVGSPALQALAAAPRPRAPWTAVASRADTIVAVESATPEAAEAVVVDGVGHCGLLRDADVIARTAALARHTSRRSARTSARVVLPARPVPAIPALSLVA</sequence>
<evidence type="ECO:0000259" key="1">
    <source>
        <dbReference type="Pfam" id="PF12697"/>
    </source>
</evidence>
<dbReference type="InterPro" id="IPR000073">
    <property type="entry name" value="AB_hydrolase_1"/>
</dbReference>
<name>A0ABP9DYE7_9PSEU</name>
<proteinExistence type="predicted"/>